<dbReference type="OrthoDB" id="5581181at2759"/>
<dbReference type="Gene3D" id="1.20.1310.10">
    <property type="entry name" value="Cullin Repeats"/>
    <property type="match status" value="1"/>
</dbReference>
<dbReference type="SUPFAM" id="SSF75632">
    <property type="entry name" value="Cullin homology domain"/>
    <property type="match status" value="1"/>
</dbReference>
<dbReference type="PANTHER" id="PTHR45957:SF1">
    <property type="entry name" value="ANAPHASE-PROMOTING COMPLEX SUBUNIT 2"/>
    <property type="match status" value="1"/>
</dbReference>
<keyword evidence="2" id="KW-0132">Cell division</keyword>
<dbReference type="GO" id="GO:0007091">
    <property type="term" value="P:metaphase/anaphase transition of mitotic cell cycle"/>
    <property type="evidence" value="ECO:0007669"/>
    <property type="project" value="TreeGrafter"/>
</dbReference>
<dbReference type="InParanoid" id="A0A067MYX0"/>
<dbReference type="FunCoup" id="A0A067MYX0">
    <property type="interactions" value="441"/>
</dbReference>
<keyword evidence="10" id="KW-1185">Reference proteome</keyword>
<evidence type="ECO:0000256" key="2">
    <source>
        <dbReference type="ARBA" id="ARBA00022618"/>
    </source>
</evidence>
<dbReference type="InterPro" id="IPR016158">
    <property type="entry name" value="Cullin_homology"/>
</dbReference>
<feature type="domain" description="Cullin family profile" evidence="8">
    <location>
        <begin position="426"/>
        <end position="637"/>
    </location>
</feature>
<evidence type="ECO:0000259" key="8">
    <source>
        <dbReference type="PROSITE" id="PS50069"/>
    </source>
</evidence>
<dbReference type="GO" id="GO:0006511">
    <property type="term" value="P:ubiquitin-dependent protein catabolic process"/>
    <property type="evidence" value="ECO:0007669"/>
    <property type="project" value="InterPro"/>
</dbReference>
<dbReference type="GO" id="GO:0005680">
    <property type="term" value="C:anaphase-promoting complex"/>
    <property type="evidence" value="ECO:0007669"/>
    <property type="project" value="TreeGrafter"/>
</dbReference>
<dbReference type="InterPro" id="IPR057975">
    <property type="entry name" value="TPR_ANAPC2"/>
</dbReference>
<protein>
    <recommendedName>
        <fullName evidence="1">Anaphase-promoting complex subunit 2</fullName>
    </recommendedName>
</protein>
<feature type="region of interest" description="Disordered" evidence="7">
    <location>
        <begin position="431"/>
        <end position="450"/>
    </location>
</feature>
<dbReference type="STRING" id="930990.A0A067MYX0"/>
<accession>A0A067MYX0</accession>
<evidence type="ECO:0000256" key="7">
    <source>
        <dbReference type="SAM" id="MobiDB-lite"/>
    </source>
</evidence>
<dbReference type="Pfam" id="PF26557">
    <property type="entry name" value="Cullin_AB"/>
    <property type="match status" value="1"/>
</dbReference>
<dbReference type="SMART" id="SM01013">
    <property type="entry name" value="APC2"/>
    <property type="match status" value="1"/>
</dbReference>
<dbReference type="GO" id="GO:0051301">
    <property type="term" value="P:cell division"/>
    <property type="evidence" value="ECO:0007669"/>
    <property type="project" value="UniProtKB-KW"/>
</dbReference>
<dbReference type="PROSITE" id="PS50069">
    <property type="entry name" value="CULLIN_2"/>
    <property type="match status" value="1"/>
</dbReference>
<dbReference type="SUPFAM" id="SSF46785">
    <property type="entry name" value="Winged helix' DNA-binding domain"/>
    <property type="match status" value="1"/>
</dbReference>
<name>A0A067MYX0_BOTB1</name>
<keyword evidence="3" id="KW-0498">Mitosis</keyword>
<evidence type="ECO:0000256" key="5">
    <source>
        <dbReference type="ARBA" id="ARBA00023306"/>
    </source>
</evidence>
<evidence type="ECO:0000256" key="4">
    <source>
        <dbReference type="ARBA" id="ARBA00022786"/>
    </source>
</evidence>
<evidence type="ECO:0000256" key="3">
    <source>
        <dbReference type="ARBA" id="ARBA00022776"/>
    </source>
</evidence>
<dbReference type="InterPro" id="IPR036388">
    <property type="entry name" value="WH-like_DNA-bd_sf"/>
</dbReference>
<evidence type="ECO:0000256" key="6">
    <source>
        <dbReference type="PROSITE-ProRule" id="PRU00330"/>
    </source>
</evidence>
<evidence type="ECO:0000313" key="10">
    <source>
        <dbReference type="Proteomes" id="UP000027195"/>
    </source>
</evidence>
<dbReference type="Gene3D" id="1.10.10.10">
    <property type="entry name" value="Winged helix-like DNA-binding domain superfamily/Winged helix DNA-binding domain"/>
    <property type="match status" value="1"/>
</dbReference>
<sequence length="769" mass="88679">MNKEPQLFPKMNHNEMSIEESLRTNWQFSIEVLNGGREDSAGIRLLEARAWEIACEALKPRNIHLPAPPPSYDERTLQQAFEMLKAPHKLRPLLQWFLDQIRNCRYMLQKDILEFTRHWEETMDVRHFRELFNVLSEWFSVWGKEVLAFKKYDLDGHFAFQRAFRASLLSILPPSFSSAFTALLKFTLVDSESFTPPASQSLSRSPLLFEQINTFGVSEDFENIITNVLYEEIRVRVMDTCPGEWEESMLPGLREWFTQKALPWIAGMYASGAPNEERLRAVLGPVTQKFDYHLCKMLCDLRTNEIFDIIVNYPNSMSAVLDLKECLSRTDQRAKFVQALRKFNTRRLLHHGAETSNILEQYINTIRCLRLLDPAGVLLFSVAEPIRRYLRERPDTIRCIVSNLATDDGILGLSDEKDSGITPIRDALESADDYSDPNWHPEPNDAEPGFRTSRPTDIISILVSIYDSRDLFIKELQILLGRRLLAITDGDYYDEMRRLEQLKLRFGDTQLQVCEVMMKDILNSVRTREGIRELGETPLHPTVISHLFWPEQAKTSLVLPLEMKVLQDDFATKYSDRNPGKYLKWIPNLGTVELKLELADRTVAAKVTPLQAAVIHHFSNQDTWTPQELADKLDIAEALSITSALQAWENLGVLEEMPDGSYFLLETAREGRGAKRYNKMVLIAPETVGEVEAAETAEREQTERMRVHWQFIKGMLNSFGKLTLEEIHGKLRFFAPDYDHTQEHLAIFMQSALKEGLVEVHDGVWRAVR</sequence>
<dbReference type="InterPro" id="IPR014786">
    <property type="entry name" value="ANAPC2_C"/>
</dbReference>
<dbReference type="InterPro" id="IPR036390">
    <property type="entry name" value="WH_DNA-bd_sf"/>
</dbReference>
<keyword evidence="4" id="KW-0833">Ubl conjugation pathway</keyword>
<gene>
    <name evidence="9" type="ORF">BOTBODRAFT_142345</name>
</gene>
<reference evidence="10" key="1">
    <citation type="journal article" date="2014" name="Proc. Natl. Acad. Sci. U.S.A.">
        <title>Extensive sampling of basidiomycete genomes demonstrates inadequacy of the white-rot/brown-rot paradigm for wood decay fungi.</title>
        <authorList>
            <person name="Riley R."/>
            <person name="Salamov A.A."/>
            <person name="Brown D.W."/>
            <person name="Nagy L.G."/>
            <person name="Floudas D."/>
            <person name="Held B.W."/>
            <person name="Levasseur A."/>
            <person name="Lombard V."/>
            <person name="Morin E."/>
            <person name="Otillar R."/>
            <person name="Lindquist E.A."/>
            <person name="Sun H."/>
            <person name="LaButti K.M."/>
            <person name="Schmutz J."/>
            <person name="Jabbour D."/>
            <person name="Luo H."/>
            <person name="Baker S.E."/>
            <person name="Pisabarro A.G."/>
            <person name="Walton J.D."/>
            <person name="Blanchette R.A."/>
            <person name="Henrissat B."/>
            <person name="Martin F."/>
            <person name="Cullen D."/>
            <person name="Hibbett D.S."/>
            <person name="Grigoriev I.V."/>
        </authorList>
    </citation>
    <scope>NUCLEOTIDE SEQUENCE [LARGE SCALE GENOMIC DNA]</scope>
    <source>
        <strain evidence="10">FD-172 SS1</strain>
    </source>
</reference>
<dbReference type="EMBL" id="KL198017">
    <property type="protein sequence ID" value="KDQ20938.1"/>
    <property type="molecule type" value="Genomic_DNA"/>
</dbReference>
<dbReference type="InterPro" id="IPR044554">
    <property type="entry name" value="ANAPC2"/>
</dbReference>
<dbReference type="SMART" id="SM00182">
    <property type="entry name" value="CULLIN"/>
    <property type="match status" value="1"/>
</dbReference>
<dbReference type="AlphaFoldDB" id="A0A067MYX0"/>
<dbReference type="HOGENOM" id="CLU_007149_4_2_1"/>
<dbReference type="GO" id="GO:0070979">
    <property type="term" value="P:protein K11-linked ubiquitination"/>
    <property type="evidence" value="ECO:0007669"/>
    <property type="project" value="TreeGrafter"/>
</dbReference>
<dbReference type="GO" id="GO:0031625">
    <property type="term" value="F:ubiquitin protein ligase binding"/>
    <property type="evidence" value="ECO:0007669"/>
    <property type="project" value="InterPro"/>
</dbReference>
<evidence type="ECO:0000313" key="9">
    <source>
        <dbReference type="EMBL" id="KDQ20938.1"/>
    </source>
</evidence>
<dbReference type="Pfam" id="PF08672">
    <property type="entry name" value="ANAPC2"/>
    <property type="match status" value="1"/>
</dbReference>
<organism evidence="9 10">
    <name type="scientific">Botryobasidium botryosum (strain FD-172 SS1)</name>
    <dbReference type="NCBI Taxonomy" id="930990"/>
    <lineage>
        <taxon>Eukaryota</taxon>
        <taxon>Fungi</taxon>
        <taxon>Dikarya</taxon>
        <taxon>Basidiomycota</taxon>
        <taxon>Agaricomycotina</taxon>
        <taxon>Agaricomycetes</taxon>
        <taxon>Cantharellales</taxon>
        <taxon>Botryobasidiaceae</taxon>
        <taxon>Botryobasidium</taxon>
    </lineage>
</organism>
<comment type="similarity">
    <text evidence="6">Belongs to the cullin family.</text>
</comment>
<dbReference type="InterPro" id="IPR059120">
    <property type="entry name" value="Cullin-like_AB"/>
</dbReference>
<dbReference type="Pfam" id="PF25773">
    <property type="entry name" value="TPR_ANAPC2"/>
    <property type="match status" value="1"/>
</dbReference>
<evidence type="ECO:0000256" key="1">
    <source>
        <dbReference type="ARBA" id="ARBA00016068"/>
    </source>
</evidence>
<dbReference type="Gene3D" id="3.30.230.130">
    <property type="entry name" value="Cullin, Chain C, Domain 2"/>
    <property type="match status" value="1"/>
</dbReference>
<keyword evidence="5" id="KW-0131">Cell cycle</keyword>
<dbReference type="PANTHER" id="PTHR45957">
    <property type="entry name" value="ANAPHASE-PROMOTING COMPLEX SUBUNIT 2"/>
    <property type="match status" value="1"/>
</dbReference>
<proteinExistence type="inferred from homology"/>
<dbReference type="InterPro" id="IPR036317">
    <property type="entry name" value="Cullin_homology_sf"/>
</dbReference>
<dbReference type="Proteomes" id="UP000027195">
    <property type="component" value="Unassembled WGS sequence"/>
</dbReference>